<dbReference type="STRING" id="1120996.SAMN02746066_02671"/>
<dbReference type="GO" id="GO:0050118">
    <property type="term" value="F:N-acetyldiaminopimelate deacetylase activity"/>
    <property type="evidence" value="ECO:0007669"/>
    <property type="project" value="UniProtKB-ARBA"/>
</dbReference>
<dbReference type="InterPro" id="IPR002933">
    <property type="entry name" value="Peptidase_M20"/>
</dbReference>
<evidence type="ECO:0000259" key="3">
    <source>
        <dbReference type="Pfam" id="PF07687"/>
    </source>
</evidence>
<sequence>MKEDLLLEEVIKDFKWLHENPELAYQEYKTTEYIKEQLKKENVTIIDVPLETGLVAQVKGSQDGPVIALRCDIDALPIEEESGLSYSSKKPGLMHACGHDFHTAVMLGVAKVLNLHKEELKGTVKIIFQPAEEAPGGAYKIIETPVLDDVKLIWGIHTAPGIPVGTFAISEGAVMAAVDRFEIRVHGTGTHAAHPEEGIDPIVVMSAIVQSVQTIVSRNMNPFHSTLVSITRIESGNTWNVIPEKGFMEGTVRTLDALDRKQIQTRLSDLVNGIARSYGAEAELTWYAGPPAVYNEAPLCEFAREVAVKLGAKVSEVEKSLGGEDFSLYQETIPGAYLKIGTGGVHPIHHPAFIADPEALVPTVKYIVELAKESLNRYK</sequence>
<dbReference type="FunFam" id="3.30.70.360:FF:000001">
    <property type="entry name" value="N-acetyldiaminopimelate deacetylase"/>
    <property type="match status" value="1"/>
</dbReference>
<dbReference type="Pfam" id="PF07687">
    <property type="entry name" value="M20_dimer"/>
    <property type="match status" value="1"/>
</dbReference>
<keyword evidence="1 4" id="KW-0378">Hydrolase</keyword>
<evidence type="ECO:0000313" key="4">
    <source>
        <dbReference type="EMBL" id="SHM63009.1"/>
    </source>
</evidence>
<keyword evidence="2" id="KW-0479">Metal-binding</keyword>
<dbReference type="GO" id="GO:0019877">
    <property type="term" value="P:diaminopimelate biosynthetic process"/>
    <property type="evidence" value="ECO:0007669"/>
    <property type="project" value="UniProtKB-ARBA"/>
</dbReference>
<dbReference type="InterPro" id="IPR011650">
    <property type="entry name" value="Peptidase_M20_dimer"/>
</dbReference>
<keyword evidence="5" id="KW-1185">Reference proteome</keyword>
<protein>
    <submittedName>
        <fullName evidence="4">Amidohydrolase</fullName>
    </submittedName>
</protein>
<dbReference type="GO" id="GO:0046872">
    <property type="term" value="F:metal ion binding"/>
    <property type="evidence" value="ECO:0007669"/>
    <property type="project" value="UniProtKB-KW"/>
</dbReference>
<reference evidence="4 5" key="1">
    <citation type="submission" date="2016-11" db="EMBL/GenBank/DDBJ databases">
        <authorList>
            <person name="Jaros S."/>
            <person name="Januszkiewicz K."/>
            <person name="Wedrychowicz H."/>
        </authorList>
    </citation>
    <scope>NUCLEOTIDE SEQUENCE [LARGE SCALE GENOMIC DNA]</scope>
    <source>
        <strain evidence="4 5">DSM 15930</strain>
    </source>
</reference>
<dbReference type="Gene3D" id="3.40.630.10">
    <property type="entry name" value="Zn peptidases"/>
    <property type="match status" value="1"/>
</dbReference>
<dbReference type="EMBL" id="FRCP01000013">
    <property type="protein sequence ID" value="SHM63009.1"/>
    <property type="molecule type" value="Genomic_DNA"/>
</dbReference>
<gene>
    <name evidence="4" type="ORF">SAMN02746066_02671</name>
</gene>
<comment type="cofactor">
    <cofactor evidence="2">
        <name>Mn(2+)</name>
        <dbReference type="ChEBI" id="CHEBI:29035"/>
    </cofactor>
    <text evidence="2">The Mn(2+) ion enhances activity.</text>
</comment>
<keyword evidence="2" id="KW-0464">Manganese</keyword>
<name>A0A1M7KCI8_9FIRM</name>
<accession>A0A1M7KCI8</accession>
<dbReference type="Pfam" id="PF01546">
    <property type="entry name" value="Peptidase_M20"/>
    <property type="match status" value="1"/>
</dbReference>
<evidence type="ECO:0000256" key="1">
    <source>
        <dbReference type="ARBA" id="ARBA00022801"/>
    </source>
</evidence>
<dbReference type="RefSeq" id="WP_073288494.1">
    <property type="nucleotide sequence ID" value="NZ_FRCP01000013.1"/>
</dbReference>
<dbReference type="PANTHER" id="PTHR11014">
    <property type="entry name" value="PEPTIDASE M20 FAMILY MEMBER"/>
    <property type="match status" value="1"/>
</dbReference>
<feature type="binding site" evidence="2">
    <location>
        <position position="133"/>
    </location>
    <ligand>
        <name>Mn(2+)</name>
        <dbReference type="ChEBI" id="CHEBI:29035"/>
        <label>2</label>
    </ligand>
</feature>
<feature type="binding site" evidence="2">
    <location>
        <position position="349"/>
    </location>
    <ligand>
        <name>Mn(2+)</name>
        <dbReference type="ChEBI" id="CHEBI:29035"/>
        <label>2</label>
    </ligand>
</feature>
<dbReference type="SUPFAM" id="SSF53187">
    <property type="entry name" value="Zn-dependent exopeptidases"/>
    <property type="match status" value="1"/>
</dbReference>
<dbReference type="AlphaFoldDB" id="A0A1M7KCI8"/>
<dbReference type="PIRSF" id="PIRSF005962">
    <property type="entry name" value="Pept_M20D_amidohydro"/>
    <property type="match status" value="1"/>
</dbReference>
<feature type="domain" description="Peptidase M20 dimerisation" evidence="3">
    <location>
        <begin position="181"/>
        <end position="276"/>
    </location>
</feature>
<dbReference type="PANTHER" id="PTHR11014:SF63">
    <property type="entry name" value="METALLOPEPTIDASE, PUTATIVE (AFU_ORTHOLOGUE AFUA_6G09600)-RELATED"/>
    <property type="match status" value="1"/>
</dbReference>
<feature type="binding site" evidence="2">
    <location>
        <position position="157"/>
    </location>
    <ligand>
        <name>Mn(2+)</name>
        <dbReference type="ChEBI" id="CHEBI:29035"/>
        <label>2</label>
    </ligand>
</feature>
<dbReference type="OrthoDB" id="9776731at2"/>
<dbReference type="Gene3D" id="3.30.70.360">
    <property type="match status" value="1"/>
</dbReference>
<feature type="binding site" evidence="2">
    <location>
        <position position="99"/>
    </location>
    <ligand>
        <name>Mn(2+)</name>
        <dbReference type="ChEBI" id="CHEBI:29035"/>
        <label>2</label>
    </ligand>
</feature>
<organism evidence="4 5">
    <name type="scientific">Anaerosporobacter mobilis DSM 15930</name>
    <dbReference type="NCBI Taxonomy" id="1120996"/>
    <lineage>
        <taxon>Bacteria</taxon>
        <taxon>Bacillati</taxon>
        <taxon>Bacillota</taxon>
        <taxon>Clostridia</taxon>
        <taxon>Lachnospirales</taxon>
        <taxon>Lachnospiraceae</taxon>
        <taxon>Anaerosporobacter</taxon>
    </lineage>
</organism>
<dbReference type="InterPro" id="IPR017439">
    <property type="entry name" value="Amidohydrolase"/>
</dbReference>
<dbReference type="SUPFAM" id="SSF55031">
    <property type="entry name" value="Bacterial exopeptidase dimerisation domain"/>
    <property type="match status" value="1"/>
</dbReference>
<proteinExistence type="predicted"/>
<feature type="binding site" evidence="2">
    <location>
        <position position="97"/>
    </location>
    <ligand>
        <name>Mn(2+)</name>
        <dbReference type="ChEBI" id="CHEBI:29035"/>
        <label>2</label>
    </ligand>
</feature>
<dbReference type="Proteomes" id="UP000184038">
    <property type="component" value="Unassembled WGS sequence"/>
</dbReference>
<dbReference type="InterPro" id="IPR036264">
    <property type="entry name" value="Bact_exopeptidase_dim_dom"/>
</dbReference>
<evidence type="ECO:0000313" key="5">
    <source>
        <dbReference type="Proteomes" id="UP000184038"/>
    </source>
</evidence>
<evidence type="ECO:0000256" key="2">
    <source>
        <dbReference type="PIRSR" id="PIRSR005962-1"/>
    </source>
</evidence>
<dbReference type="NCBIfam" id="TIGR01891">
    <property type="entry name" value="amidohydrolases"/>
    <property type="match status" value="1"/>
</dbReference>